<accession>A0A0F5IBA8</accession>
<dbReference type="EMBL" id="JWIR02000008">
    <property type="protein sequence ID" value="KKB42738.1"/>
    <property type="molecule type" value="Genomic_DNA"/>
</dbReference>
<evidence type="ECO:0000256" key="3">
    <source>
        <dbReference type="ARBA" id="ARBA00022723"/>
    </source>
</evidence>
<comment type="caution">
    <text evidence="8">The sequence shown here is derived from an EMBL/GenBank/DDBJ whole genome shotgun (WGS) entry which is preliminary data.</text>
</comment>
<accession>A0A0F5I0T5</accession>
<dbReference type="Pfam" id="PF00081">
    <property type="entry name" value="Sod_Fe_N"/>
    <property type="match status" value="1"/>
</dbReference>
<dbReference type="InterPro" id="IPR036314">
    <property type="entry name" value="SOD_C_sf"/>
</dbReference>
<dbReference type="GO" id="GO:0046872">
    <property type="term" value="F:metal ion binding"/>
    <property type="evidence" value="ECO:0007669"/>
    <property type="project" value="UniProtKB-KW"/>
</dbReference>
<dbReference type="InterPro" id="IPR001189">
    <property type="entry name" value="Mn/Fe_SOD"/>
</dbReference>
<evidence type="ECO:0000256" key="4">
    <source>
        <dbReference type="ARBA" id="ARBA00023002"/>
    </source>
</evidence>
<keyword evidence="3" id="KW-0479">Metal-binding</keyword>
<dbReference type="Proteomes" id="UP000031563">
    <property type="component" value="Unassembled WGS sequence"/>
</dbReference>
<dbReference type="PROSITE" id="PS00088">
    <property type="entry name" value="SOD_MN"/>
    <property type="match status" value="1"/>
</dbReference>
<evidence type="ECO:0000313" key="9">
    <source>
        <dbReference type="Proteomes" id="UP000031563"/>
    </source>
</evidence>
<dbReference type="FunFam" id="1.10.287.990:FF:000001">
    <property type="entry name" value="Superoxide dismutase"/>
    <property type="match status" value="1"/>
</dbReference>
<dbReference type="PRINTS" id="PR01703">
    <property type="entry name" value="MNSODISMTASE"/>
</dbReference>
<organism evidence="8 9">
    <name type="scientific">Bacillus thermotolerans</name>
    <name type="common">Quasibacillus thermotolerans</name>
    <dbReference type="NCBI Taxonomy" id="1221996"/>
    <lineage>
        <taxon>Bacteria</taxon>
        <taxon>Bacillati</taxon>
        <taxon>Bacillota</taxon>
        <taxon>Bacilli</taxon>
        <taxon>Bacillales</taxon>
        <taxon>Bacillaceae</taxon>
        <taxon>Bacillus</taxon>
    </lineage>
</organism>
<keyword evidence="9" id="KW-1185">Reference proteome</keyword>
<dbReference type="RefSeq" id="WP_232506202.1">
    <property type="nucleotide sequence ID" value="NZ_JWIR02000008.1"/>
</dbReference>
<keyword evidence="5" id="KW-0175">Coiled coil</keyword>
<feature type="coiled-coil region" evidence="5">
    <location>
        <begin position="128"/>
        <end position="155"/>
    </location>
</feature>
<evidence type="ECO:0000259" key="6">
    <source>
        <dbReference type="Pfam" id="PF00081"/>
    </source>
</evidence>
<feature type="domain" description="Manganese/iron superoxide dismutase N-terminal" evidence="6">
    <location>
        <begin position="99"/>
        <end position="178"/>
    </location>
</feature>
<evidence type="ECO:0000313" key="8">
    <source>
        <dbReference type="EMBL" id="KKB42738.1"/>
    </source>
</evidence>
<dbReference type="EC" id="1.15.1.1" evidence="2"/>
<dbReference type="InterPro" id="IPR019833">
    <property type="entry name" value="Mn/Fe_SOD_BS"/>
</dbReference>
<gene>
    <name evidence="8" type="ORF">QY95_03759</name>
</gene>
<name>A0A0F5IBA8_BACTR</name>
<dbReference type="GO" id="GO:0004784">
    <property type="term" value="F:superoxide dismutase activity"/>
    <property type="evidence" value="ECO:0007669"/>
    <property type="project" value="UniProtKB-EC"/>
</dbReference>
<dbReference type="STRING" id="1221996.QY95_03759"/>
<proteinExistence type="inferred from homology"/>
<comment type="similarity">
    <text evidence="1">Belongs to the iron/manganese superoxide dismutase family.</text>
</comment>
<keyword evidence="4" id="KW-0560">Oxidoreductase</keyword>
<evidence type="ECO:0000259" key="7">
    <source>
        <dbReference type="Pfam" id="PF02777"/>
    </source>
</evidence>
<dbReference type="SUPFAM" id="SSF54719">
    <property type="entry name" value="Fe,Mn superoxide dismutase (SOD), C-terminal domain"/>
    <property type="match status" value="1"/>
</dbReference>
<dbReference type="SUPFAM" id="SSF46609">
    <property type="entry name" value="Fe,Mn superoxide dismutase (SOD), N-terminal domain"/>
    <property type="match status" value="1"/>
</dbReference>
<sequence length="308" mass="36588">MEKYLEYLQQAKKWCDELLRMPQEAGQMVLIERWKAKINEINDRLAKDLERDEVLEIDRELQALNEEWQHFYREMYDKPKEAGEEEREEASTAVPIGGHKLPRLPYAYDALEPYIDETTMRLHHQKHHQSYVDGLNKAEKELAKARRANDFALVKHWERELAFNGAGHYLHSIFWRIMNPRGGGKPTGELEKEINRTFGGFSAFKEHFSKAAENVEGGGWAILVWSPQAGRLEVLQAEKHQNLSQWDVVPLLALDVWEHAYYLKYHNKRADYIKNWWNVVHWEEVNRRLREAKRRERVEDLKQSEDSK</sequence>
<dbReference type="Gene3D" id="1.10.287.990">
    <property type="entry name" value="Fe,Mn superoxide dismutase (SOD) domain"/>
    <property type="match status" value="1"/>
</dbReference>
<dbReference type="InterPro" id="IPR036324">
    <property type="entry name" value="Mn/Fe_SOD_N_sf"/>
</dbReference>
<feature type="domain" description="Manganese/iron superoxide dismutase C-terminal" evidence="7">
    <location>
        <begin position="186"/>
        <end position="288"/>
    </location>
</feature>
<evidence type="ECO:0000256" key="1">
    <source>
        <dbReference type="ARBA" id="ARBA00008714"/>
    </source>
</evidence>
<protein>
    <recommendedName>
        <fullName evidence="2">superoxide dismutase</fullName>
        <ecNumber evidence="2">1.15.1.1</ecNumber>
    </recommendedName>
</protein>
<dbReference type="InterPro" id="IPR019831">
    <property type="entry name" value="Mn/Fe_SOD_N"/>
</dbReference>
<dbReference type="AlphaFoldDB" id="A0A0F5IBA8"/>
<feature type="coiled-coil region" evidence="5">
    <location>
        <begin position="31"/>
        <end position="67"/>
    </location>
</feature>
<evidence type="ECO:0000256" key="2">
    <source>
        <dbReference type="ARBA" id="ARBA00012682"/>
    </source>
</evidence>
<dbReference type="Gene3D" id="3.55.40.20">
    <property type="entry name" value="Iron/manganese superoxide dismutase, C-terminal domain"/>
    <property type="match status" value="1"/>
</dbReference>
<dbReference type="InterPro" id="IPR050265">
    <property type="entry name" value="Fe/Mn_Superoxide_Dismutase"/>
</dbReference>
<dbReference type="InterPro" id="IPR019832">
    <property type="entry name" value="Mn/Fe_SOD_C"/>
</dbReference>
<dbReference type="PANTHER" id="PTHR11404">
    <property type="entry name" value="SUPEROXIDE DISMUTASE 2"/>
    <property type="match status" value="1"/>
</dbReference>
<dbReference type="FunFam" id="3.55.40.20:FF:000004">
    <property type="entry name" value="Superoxide dismutase [Fe]"/>
    <property type="match status" value="1"/>
</dbReference>
<evidence type="ECO:0000256" key="5">
    <source>
        <dbReference type="SAM" id="Coils"/>
    </source>
</evidence>
<dbReference type="PANTHER" id="PTHR11404:SF6">
    <property type="entry name" value="SUPEROXIDE DISMUTASE [MN], MITOCHONDRIAL"/>
    <property type="match status" value="1"/>
</dbReference>
<reference evidence="8" key="1">
    <citation type="submission" date="2015-02" db="EMBL/GenBank/DDBJ databases">
        <title>Genome Assembly of Bacillaceae bacterium MTCC 8252.</title>
        <authorList>
            <person name="Verma A."/>
            <person name="Khatri I."/>
            <person name="Mual P."/>
            <person name="Subramanian S."/>
            <person name="Krishnamurthi S."/>
        </authorList>
    </citation>
    <scope>NUCLEOTIDE SEQUENCE [LARGE SCALE GENOMIC DNA]</scope>
    <source>
        <strain evidence="8">MTCC 8252</strain>
    </source>
</reference>
<dbReference type="Pfam" id="PF02777">
    <property type="entry name" value="Sod_Fe_C"/>
    <property type="match status" value="1"/>
</dbReference>